<dbReference type="RefSeq" id="WP_092540418.1">
    <property type="nucleotide sequence ID" value="NZ_FOKV01000001.1"/>
</dbReference>
<organism evidence="4 5">
    <name type="scientific">Zunongwangia mangrovi</name>
    <dbReference type="NCBI Taxonomy" id="1334022"/>
    <lineage>
        <taxon>Bacteria</taxon>
        <taxon>Pseudomonadati</taxon>
        <taxon>Bacteroidota</taxon>
        <taxon>Flavobacteriia</taxon>
        <taxon>Flavobacteriales</taxon>
        <taxon>Flavobacteriaceae</taxon>
        <taxon>Zunongwangia</taxon>
    </lineage>
</organism>
<dbReference type="InterPro" id="IPR038765">
    <property type="entry name" value="Papain-like_cys_pep_sf"/>
</dbReference>
<dbReference type="Gene3D" id="2.60.120.1130">
    <property type="match status" value="1"/>
</dbReference>
<dbReference type="Proteomes" id="UP000199438">
    <property type="component" value="Unassembled WGS sequence"/>
</dbReference>
<reference evidence="5" key="1">
    <citation type="submission" date="2016-10" db="EMBL/GenBank/DDBJ databases">
        <authorList>
            <person name="Varghese N."/>
            <person name="Submissions S."/>
        </authorList>
    </citation>
    <scope>NUCLEOTIDE SEQUENCE [LARGE SCALE GENOMIC DNA]</scope>
    <source>
        <strain evidence="5">DSM 24499</strain>
    </source>
</reference>
<dbReference type="Pfam" id="PF12969">
    <property type="entry name" value="DUF3857"/>
    <property type="match status" value="1"/>
</dbReference>
<dbReference type="Gene3D" id="3.10.620.30">
    <property type="match status" value="1"/>
</dbReference>
<keyword evidence="1" id="KW-0732">Signal</keyword>
<evidence type="ECO:0000259" key="2">
    <source>
        <dbReference type="Pfam" id="PF01841"/>
    </source>
</evidence>
<gene>
    <name evidence="4" type="ORF">SAMN04487907_1011189</name>
</gene>
<dbReference type="OrthoDB" id="8595007at2"/>
<evidence type="ECO:0000259" key="3">
    <source>
        <dbReference type="Pfam" id="PF12969"/>
    </source>
</evidence>
<feature type="signal peptide" evidence="1">
    <location>
        <begin position="1"/>
        <end position="18"/>
    </location>
</feature>
<evidence type="ECO:0000256" key="1">
    <source>
        <dbReference type="SAM" id="SignalP"/>
    </source>
</evidence>
<feature type="domain" description="DUF3857" evidence="3">
    <location>
        <begin position="53"/>
        <end position="213"/>
    </location>
</feature>
<proteinExistence type="predicted"/>
<dbReference type="InterPro" id="IPR002931">
    <property type="entry name" value="Transglutaminase-like"/>
</dbReference>
<dbReference type="STRING" id="1334022.SAMN04487907_1011189"/>
<sequence length="636" mass="72585">MKSFLVSVMLLSGILCFAQESYQSIILKKELTEHANAVLRDESILVEVEDVDKMTVTTRRVVTVLNKYGNGFVRAYDFYDDGDAKIKSQSAYVYNKMGNEIKKYKQRDFKDQSAVGSSNLYSDNRVSYLDYSPMSYPYTVVYESEVQMSTTVFIQPFQPVDAYYVSVESSEYQLKNPNHIPLRYLESNLDSIQVEKNNTEFEISYAVKNIPAYKYEPYSPQISELTPKVKVALDKFSLMGVEGTANNWTEFGKWQYENLIKGRDELYSSTIAEITALVKDAETDYQKAKLIYEYMQGKTRYISVQLGIGGWEPILATEVDRVGYGDCKGLTNYMKALLASQGIKSNYAVVYAGDEQKDIDPKFASMQGNHVILNVPGIAEEDVWLECTSQSLPFNYLGDFTDNRHVLLIKEDGGEIVKTPNYECDINLEETLCEIDLSEDAFTANIKKQSKGIPYGNNYHIQGQKDKDKNIYYKEVFGNLQGIHFDHLSFENDKEQASFSEELEFTGKKFYTTAGNRILLPLNFIEPEIDMVSRDEDRHYPVEILRGFTNKDQFNFKIPEGYAVEALPEAISIETDFGSFKFSVESSKDDPDVLVVKRSVSVNQGHWPADKFGDFREFLNKINMLSNQKAVLVKNS</sequence>
<feature type="domain" description="Transglutaminase-like" evidence="2">
    <location>
        <begin position="277"/>
        <end position="375"/>
    </location>
</feature>
<name>A0A1I1EYH1_9FLAO</name>
<dbReference type="Pfam" id="PF01841">
    <property type="entry name" value="Transglut_core"/>
    <property type="match status" value="1"/>
</dbReference>
<dbReference type="Gene3D" id="2.60.40.3140">
    <property type="match status" value="1"/>
</dbReference>
<dbReference type="EMBL" id="FOKV01000001">
    <property type="protein sequence ID" value="SFB92195.1"/>
    <property type="molecule type" value="Genomic_DNA"/>
</dbReference>
<feature type="chain" id="PRO_5011738589" evidence="1">
    <location>
        <begin position="19"/>
        <end position="636"/>
    </location>
</feature>
<keyword evidence="5" id="KW-1185">Reference proteome</keyword>
<accession>A0A1I1EYH1</accession>
<dbReference type="InterPro" id="IPR024618">
    <property type="entry name" value="DUF3857"/>
</dbReference>
<protein>
    <submittedName>
        <fullName evidence="4">Transglutaminase-like superfamily protein</fullName>
    </submittedName>
</protein>
<dbReference type="SUPFAM" id="SSF54001">
    <property type="entry name" value="Cysteine proteinases"/>
    <property type="match status" value="1"/>
</dbReference>
<dbReference type="AlphaFoldDB" id="A0A1I1EYH1"/>
<evidence type="ECO:0000313" key="4">
    <source>
        <dbReference type="EMBL" id="SFB92195.1"/>
    </source>
</evidence>
<evidence type="ECO:0000313" key="5">
    <source>
        <dbReference type="Proteomes" id="UP000199438"/>
    </source>
</evidence>